<dbReference type="Gene3D" id="1.20.120.530">
    <property type="entry name" value="GntR ligand-binding domain-like"/>
    <property type="match status" value="1"/>
</dbReference>
<dbReference type="Pfam" id="PF00392">
    <property type="entry name" value="GntR"/>
    <property type="match status" value="1"/>
</dbReference>
<evidence type="ECO:0000256" key="3">
    <source>
        <dbReference type="ARBA" id="ARBA00023163"/>
    </source>
</evidence>
<dbReference type="EMBL" id="VANI01000010">
    <property type="protein sequence ID" value="TLM77264.1"/>
    <property type="molecule type" value="Genomic_DNA"/>
</dbReference>
<dbReference type="Proteomes" id="UP000306791">
    <property type="component" value="Unassembled WGS sequence"/>
</dbReference>
<dbReference type="CDD" id="cd07377">
    <property type="entry name" value="WHTH_GntR"/>
    <property type="match status" value="1"/>
</dbReference>
<dbReference type="PANTHER" id="PTHR43537">
    <property type="entry name" value="TRANSCRIPTIONAL REGULATOR, GNTR FAMILY"/>
    <property type="match status" value="1"/>
</dbReference>
<comment type="caution">
    <text evidence="5">The sequence shown here is derived from an EMBL/GenBank/DDBJ whole genome shotgun (WGS) entry which is preliminary data.</text>
</comment>
<name>A0ABY2UHF6_9GAMM</name>
<dbReference type="InterPro" id="IPR036390">
    <property type="entry name" value="WH_DNA-bd_sf"/>
</dbReference>
<keyword evidence="6" id="KW-1185">Reference proteome</keyword>
<evidence type="ECO:0000313" key="5">
    <source>
        <dbReference type="EMBL" id="TLM77264.1"/>
    </source>
</evidence>
<dbReference type="InterPro" id="IPR036388">
    <property type="entry name" value="WH-like_DNA-bd_sf"/>
</dbReference>
<dbReference type="SUPFAM" id="SSF48008">
    <property type="entry name" value="GntR ligand-binding domain-like"/>
    <property type="match status" value="1"/>
</dbReference>
<dbReference type="SMART" id="SM00345">
    <property type="entry name" value="HTH_GNTR"/>
    <property type="match status" value="1"/>
</dbReference>
<protein>
    <submittedName>
        <fullName evidence="5">FadR family transcriptional regulator</fullName>
    </submittedName>
</protein>
<dbReference type="InterPro" id="IPR000524">
    <property type="entry name" value="Tscrpt_reg_HTH_GntR"/>
</dbReference>
<dbReference type="RefSeq" id="WP_138235605.1">
    <property type="nucleotide sequence ID" value="NZ_CP185860.1"/>
</dbReference>
<evidence type="ECO:0000313" key="6">
    <source>
        <dbReference type="Proteomes" id="UP000306791"/>
    </source>
</evidence>
<dbReference type="InterPro" id="IPR011711">
    <property type="entry name" value="GntR_C"/>
</dbReference>
<evidence type="ECO:0000256" key="2">
    <source>
        <dbReference type="ARBA" id="ARBA00023125"/>
    </source>
</evidence>
<gene>
    <name evidence="5" type="ORF">FDY93_10035</name>
</gene>
<dbReference type="PROSITE" id="PS50949">
    <property type="entry name" value="HTH_GNTR"/>
    <property type="match status" value="1"/>
</dbReference>
<dbReference type="PANTHER" id="PTHR43537:SF44">
    <property type="entry name" value="GNTR FAMILY REGULATORY PROTEIN"/>
    <property type="match status" value="1"/>
</dbReference>
<dbReference type="InterPro" id="IPR008920">
    <property type="entry name" value="TF_FadR/GntR_C"/>
</dbReference>
<feature type="domain" description="HTH gntR-type" evidence="4">
    <location>
        <begin position="11"/>
        <end position="79"/>
    </location>
</feature>
<dbReference type="Pfam" id="PF07729">
    <property type="entry name" value="FCD"/>
    <property type="match status" value="1"/>
</dbReference>
<sequence>MVKQIRENRPRSVHAWVAYELGTRIVTGYYEPGAYIPNEATIGEELNVSRTALREAFKILTAKGLIESRPKLGTRVRPREFWNMFDSDVLRWCFDSTPTPEFLRSLFEVREMIEPTSAALAAKRATDEQIEAMEKAYRAMETAEPGTEQVILTDIEFHMAILRGTNNEFMISLGESIKTALMGLFRISSSKESAYQASLPGHYAVYLGIRDRDSERARFEMKSLLSKSVRKALDHLADDDGGGKVDMAV</sequence>
<dbReference type="SMART" id="SM00895">
    <property type="entry name" value="FCD"/>
    <property type="match status" value="1"/>
</dbReference>
<keyword evidence="2" id="KW-0238">DNA-binding</keyword>
<evidence type="ECO:0000256" key="1">
    <source>
        <dbReference type="ARBA" id="ARBA00023015"/>
    </source>
</evidence>
<keyword evidence="3" id="KW-0804">Transcription</keyword>
<keyword evidence="1" id="KW-0805">Transcription regulation</keyword>
<dbReference type="PRINTS" id="PR00035">
    <property type="entry name" value="HTHGNTR"/>
</dbReference>
<proteinExistence type="predicted"/>
<dbReference type="Gene3D" id="1.10.10.10">
    <property type="entry name" value="Winged helix-like DNA-binding domain superfamily/Winged helix DNA-binding domain"/>
    <property type="match status" value="1"/>
</dbReference>
<reference evidence="5 6" key="1">
    <citation type="submission" date="2019-05" db="EMBL/GenBank/DDBJ databases">
        <title>Microbulbifer harenosus sp. nov., an alginate-degrading bacterium isolated from coastal sand.</title>
        <authorList>
            <person name="Huang H."/>
            <person name="Mo K."/>
            <person name="Bao S."/>
        </authorList>
    </citation>
    <scope>NUCLEOTIDE SEQUENCE [LARGE SCALE GENOMIC DNA]</scope>
    <source>
        <strain evidence="5 6">HB161719</strain>
    </source>
</reference>
<dbReference type="SUPFAM" id="SSF46785">
    <property type="entry name" value="Winged helix' DNA-binding domain"/>
    <property type="match status" value="1"/>
</dbReference>
<organism evidence="5 6">
    <name type="scientific">Microbulbifer harenosus</name>
    <dbReference type="NCBI Taxonomy" id="2576840"/>
    <lineage>
        <taxon>Bacteria</taxon>
        <taxon>Pseudomonadati</taxon>
        <taxon>Pseudomonadota</taxon>
        <taxon>Gammaproteobacteria</taxon>
        <taxon>Cellvibrionales</taxon>
        <taxon>Microbulbiferaceae</taxon>
        <taxon>Microbulbifer</taxon>
    </lineage>
</organism>
<evidence type="ECO:0000259" key="4">
    <source>
        <dbReference type="PROSITE" id="PS50949"/>
    </source>
</evidence>
<accession>A0ABY2UHF6</accession>